<dbReference type="Proteomes" id="UP000309848">
    <property type="component" value="Unassembled WGS sequence"/>
</dbReference>
<dbReference type="EMBL" id="SRXU01000002">
    <property type="protein sequence ID" value="TGX44287.1"/>
    <property type="molecule type" value="Genomic_DNA"/>
</dbReference>
<dbReference type="AlphaFoldDB" id="A0A4S1WQ99"/>
<feature type="signal peptide" evidence="1">
    <location>
        <begin position="1"/>
        <end position="22"/>
    </location>
</feature>
<accession>A0A4S1WQ99</accession>
<dbReference type="RefSeq" id="WP_135983302.1">
    <property type="nucleotide sequence ID" value="NZ_JAASQM010000002.1"/>
</dbReference>
<name>A0A4S1WQ99_9SPHN</name>
<keyword evidence="1" id="KW-0732">Signal</keyword>
<reference evidence="2 3" key="1">
    <citation type="submission" date="2019-04" db="EMBL/GenBank/DDBJ databases">
        <title>Sphingomonas psychrotolerans sp. nov., isolated from soil in the Tianshan Mountains, Xinjiang, China.</title>
        <authorList>
            <person name="Luo Y."/>
            <person name="Sheng H."/>
        </authorList>
    </citation>
    <scope>NUCLEOTIDE SEQUENCE [LARGE SCALE GENOMIC DNA]</scope>
    <source>
        <strain evidence="2 3">KIS18-15</strain>
    </source>
</reference>
<protein>
    <recommendedName>
        <fullName evidence="4">DUF2147 domain-containing protein</fullName>
    </recommendedName>
</protein>
<feature type="chain" id="PRO_5020600374" description="DUF2147 domain-containing protein" evidence="1">
    <location>
        <begin position="23"/>
        <end position="148"/>
    </location>
</feature>
<keyword evidence="3" id="KW-1185">Reference proteome</keyword>
<evidence type="ECO:0000256" key="1">
    <source>
        <dbReference type="SAM" id="SignalP"/>
    </source>
</evidence>
<evidence type="ECO:0000313" key="2">
    <source>
        <dbReference type="EMBL" id="TGX44287.1"/>
    </source>
</evidence>
<dbReference type="PROSITE" id="PS51257">
    <property type="entry name" value="PROKAR_LIPOPROTEIN"/>
    <property type="match status" value="1"/>
</dbReference>
<proteinExistence type="predicted"/>
<sequence length="148" mass="16217">MKARLVVVAAIATVGLGNAAQAQSFFACSANNGQFWGLYRATTASVQLWNPGNGWSGDLCRERDCVITADKIEMQWTSRSEGEYAYTDAQHSFNVNRRSGTASQRYVGDQWTYDGQPYTPNGWNPHSDVLTTGACKKAEDPEAGPPKF</sequence>
<organism evidence="2 3">
    <name type="scientific">Sphingomonas naasensis</name>
    <dbReference type="NCBI Taxonomy" id="1344951"/>
    <lineage>
        <taxon>Bacteria</taxon>
        <taxon>Pseudomonadati</taxon>
        <taxon>Pseudomonadota</taxon>
        <taxon>Alphaproteobacteria</taxon>
        <taxon>Sphingomonadales</taxon>
        <taxon>Sphingomonadaceae</taxon>
        <taxon>Sphingomonas</taxon>
    </lineage>
</organism>
<evidence type="ECO:0008006" key="4">
    <source>
        <dbReference type="Google" id="ProtNLM"/>
    </source>
</evidence>
<evidence type="ECO:0000313" key="3">
    <source>
        <dbReference type="Proteomes" id="UP000309848"/>
    </source>
</evidence>
<comment type="caution">
    <text evidence="2">The sequence shown here is derived from an EMBL/GenBank/DDBJ whole genome shotgun (WGS) entry which is preliminary data.</text>
</comment>
<gene>
    <name evidence="2" type="ORF">E5A74_05660</name>
</gene>